<evidence type="ECO:0000313" key="2">
    <source>
        <dbReference type="EMBL" id="JAB91050.1"/>
    </source>
</evidence>
<evidence type="ECO:0000256" key="1">
    <source>
        <dbReference type="SAM" id="MobiDB-lite"/>
    </source>
</evidence>
<feature type="region of interest" description="Disordered" evidence="1">
    <location>
        <begin position="171"/>
        <end position="193"/>
    </location>
</feature>
<sequence length="236" mass="24207">MRRNVLRQHNVWPTADAVADDVGVTAPPDTERVARLCDNNGKGSEVVFVATNGLRNDEHCTISSSAMAAAATIPPISWQAYGDGDGDGDRESDINVAVGVICNGRGGDSGGSGGVGGATANGGGGGVGGGVTLGAGAYAQQQVSVFYLSHGCFRQSAAVARFARSNSNIGTRKSAKASASSRGHSYFSDSTSTRPHGFKPVILRNSPLRLNACDEYAPCWIMLSGIGPNNSIMCAI</sequence>
<organism evidence="2">
    <name type="scientific">Ceratitis capitata</name>
    <name type="common">Mediterranean fruit fly</name>
    <name type="synonym">Tephritis capitata</name>
    <dbReference type="NCBI Taxonomy" id="7213"/>
    <lineage>
        <taxon>Eukaryota</taxon>
        <taxon>Metazoa</taxon>
        <taxon>Ecdysozoa</taxon>
        <taxon>Arthropoda</taxon>
        <taxon>Hexapoda</taxon>
        <taxon>Insecta</taxon>
        <taxon>Pterygota</taxon>
        <taxon>Neoptera</taxon>
        <taxon>Endopterygota</taxon>
        <taxon>Diptera</taxon>
        <taxon>Brachycera</taxon>
        <taxon>Muscomorpha</taxon>
        <taxon>Tephritoidea</taxon>
        <taxon>Tephritidae</taxon>
        <taxon>Ceratitis</taxon>
        <taxon>Ceratitis</taxon>
    </lineage>
</organism>
<dbReference type="EMBL" id="GAMC01015505">
    <property type="protein sequence ID" value="JAB91050.1"/>
    <property type="molecule type" value="mRNA"/>
</dbReference>
<protein>
    <submittedName>
        <fullName evidence="2">Uncharacterized protein</fullName>
    </submittedName>
</protein>
<name>W8AQG5_CERCA</name>
<dbReference type="AlphaFoldDB" id="W8AQG5"/>
<reference evidence="2" key="2">
    <citation type="journal article" date="2014" name="BMC Genomics">
        <title>A genomic perspective to assessing quality of mass-reared SIT flies used in Mediterranean fruit fly (Ceratitis capitata) eradication in California.</title>
        <authorList>
            <person name="Calla B."/>
            <person name="Hall B."/>
            <person name="Hou S."/>
            <person name="Geib S.M."/>
        </authorList>
    </citation>
    <scope>NUCLEOTIDE SEQUENCE</scope>
</reference>
<reference evidence="2" key="1">
    <citation type="submission" date="2013-07" db="EMBL/GenBank/DDBJ databases">
        <authorList>
            <person name="Geib S."/>
        </authorList>
    </citation>
    <scope>NUCLEOTIDE SEQUENCE</scope>
</reference>
<proteinExistence type="evidence at transcript level"/>
<dbReference type="EMBL" id="GAMC01015507">
    <property type="protein sequence ID" value="JAB91048.1"/>
    <property type="molecule type" value="mRNA"/>
</dbReference>
<accession>W8AQG5</accession>